<evidence type="ECO:0000256" key="2">
    <source>
        <dbReference type="SAM" id="Phobius"/>
    </source>
</evidence>
<evidence type="ECO:0000256" key="1">
    <source>
        <dbReference type="SAM" id="MobiDB-lite"/>
    </source>
</evidence>
<reference evidence="3" key="1">
    <citation type="submission" date="2023-04" db="EMBL/GenBank/DDBJ databases">
        <title>Phytophthora fragariaefolia NBRC 109709.</title>
        <authorList>
            <person name="Ichikawa N."/>
            <person name="Sato H."/>
            <person name="Tonouchi N."/>
        </authorList>
    </citation>
    <scope>NUCLEOTIDE SEQUENCE</scope>
    <source>
        <strain evidence="3">NBRC 109709</strain>
    </source>
</reference>
<name>A0A9W6UCP9_9STRA</name>
<dbReference type="AlphaFoldDB" id="A0A9W6UCP9"/>
<comment type="caution">
    <text evidence="3">The sequence shown here is derived from an EMBL/GenBank/DDBJ whole genome shotgun (WGS) entry which is preliminary data.</text>
</comment>
<evidence type="ECO:0000313" key="3">
    <source>
        <dbReference type="EMBL" id="GMF29615.1"/>
    </source>
</evidence>
<feature type="region of interest" description="Disordered" evidence="1">
    <location>
        <begin position="1"/>
        <end position="30"/>
    </location>
</feature>
<keyword evidence="4" id="KW-1185">Reference proteome</keyword>
<feature type="transmembrane region" description="Helical" evidence="2">
    <location>
        <begin position="120"/>
        <end position="144"/>
    </location>
</feature>
<dbReference type="Proteomes" id="UP001165121">
    <property type="component" value="Unassembled WGS sequence"/>
</dbReference>
<dbReference type="EMBL" id="BSXT01000541">
    <property type="protein sequence ID" value="GMF29615.1"/>
    <property type="molecule type" value="Genomic_DNA"/>
</dbReference>
<protein>
    <submittedName>
        <fullName evidence="3">Unnamed protein product</fullName>
    </submittedName>
</protein>
<sequence>MEAHHRASRHNSLARASATRVSRSEGDQVPEQIEQLSQRRMSSDQTSDYSLAHLSALMCTIYSPRKTPSIPANAQVQPIRSLSRTASMKTKLNGSRVLRRVRSIRVVYFKESFYEVYGSLGLAMLLAFSLSFFAMIYMTVVQIIPSWTVNFLMDTAPLDNGEFFLMSKPSQAIVVTSALMLSVFACLYLWLIAFMLSYNNETTVDNLAQAPNPKSLSYRIMHMLLPVMKRIQTQTRSTPSNTEVTVASSPPKLRSFENLKQFGLKMNRSSLSSSQTLSFGSRTSSFGQRRASKLIFDFTSVEGTYHRYYVSTSV</sequence>
<keyword evidence="2" id="KW-0472">Membrane</keyword>
<feature type="transmembrane region" description="Helical" evidence="2">
    <location>
        <begin position="172"/>
        <end position="196"/>
    </location>
</feature>
<gene>
    <name evidence="3" type="ORF">Pfra01_000637200</name>
</gene>
<keyword evidence="2" id="KW-1133">Transmembrane helix</keyword>
<accession>A0A9W6UCP9</accession>
<evidence type="ECO:0000313" key="4">
    <source>
        <dbReference type="Proteomes" id="UP001165121"/>
    </source>
</evidence>
<keyword evidence="2" id="KW-0812">Transmembrane</keyword>
<organism evidence="3 4">
    <name type="scientific">Phytophthora fragariaefolia</name>
    <dbReference type="NCBI Taxonomy" id="1490495"/>
    <lineage>
        <taxon>Eukaryota</taxon>
        <taxon>Sar</taxon>
        <taxon>Stramenopiles</taxon>
        <taxon>Oomycota</taxon>
        <taxon>Peronosporomycetes</taxon>
        <taxon>Peronosporales</taxon>
        <taxon>Peronosporaceae</taxon>
        <taxon>Phytophthora</taxon>
    </lineage>
</organism>
<dbReference type="OrthoDB" id="268593at2759"/>
<proteinExistence type="predicted"/>